<evidence type="ECO:0000313" key="9">
    <source>
        <dbReference type="EMBL" id="RNE97916.1"/>
    </source>
</evidence>
<dbReference type="Gene3D" id="3.90.132.10">
    <property type="entry name" value="Leishmanolysin , domain 2"/>
    <property type="match status" value="1"/>
</dbReference>
<dbReference type="OrthoDB" id="10482956at2759"/>
<dbReference type="GO" id="GO:0016020">
    <property type="term" value="C:membrane"/>
    <property type="evidence" value="ECO:0007669"/>
    <property type="project" value="InterPro"/>
</dbReference>
<comment type="similarity">
    <text evidence="1 7">Belongs to the peptidase M8 family.</text>
</comment>
<dbReference type="GeneID" id="40322957"/>
<evidence type="ECO:0000256" key="8">
    <source>
        <dbReference type="SAM" id="MobiDB-lite"/>
    </source>
</evidence>
<keyword evidence="6 7" id="KW-0482">Metalloprotease</keyword>
<evidence type="ECO:0000256" key="3">
    <source>
        <dbReference type="ARBA" id="ARBA00022723"/>
    </source>
</evidence>
<keyword evidence="10" id="KW-1185">Reference proteome</keyword>
<comment type="cofactor">
    <cofactor evidence="7">
        <name>Zn(2+)</name>
        <dbReference type="ChEBI" id="CHEBI:29105"/>
    </cofactor>
    <text evidence="7">Binds 1 zinc ion per subunit.</text>
</comment>
<dbReference type="SUPFAM" id="SSF55486">
    <property type="entry name" value="Metalloproteases ('zincins'), catalytic domain"/>
    <property type="match status" value="1"/>
</dbReference>
<feature type="compositionally biased region" description="Low complexity" evidence="8">
    <location>
        <begin position="333"/>
        <end position="344"/>
    </location>
</feature>
<dbReference type="GO" id="GO:0046872">
    <property type="term" value="F:metal ion binding"/>
    <property type="evidence" value="ECO:0007669"/>
    <property type="project" value="UniProtKB-KW"/>
</dbReference>
<organism evidence="9 10">
    <name type="scientific">Trypanosoma conorhini</name>
    <dbReference type="NCBI Taxonomy" id="83891"/>
    <lineage>
        <taxon>Eukaryota</taxon>
        <taxon>Discoba</taxon>
        <taxon>Euglenozoa</taxon>
        <taxon>Kinetoplastea</taxon>
        <taxon>Metakinetoplastina</taxon>
        <taxon>Trypanosomatida</taxon>
        <taxon>Trypanosomatidae</taxon>
        <taxon>Trypanosoma</taxon>
    </lineage>
</organism>
<feature type="compositionally biased region" description="Basic and acidic residues" evidence="8">
    <location>
        <begin position="221"/>
        <end position="230"/>
    </location>
</feature>
<protein>
    <recommendedName>
        <fullName evidence="7">Leishmanolysin-like peptidase</fullName>
        <ecNumber evidence="7">3.4.24.-</ecNumber>
    </recommendedName>
</protein>
<feature type="compositionally biased region" description="Gly residues" evidence="8">
    <location>
        <begin position="268"/>
        <end position="282"/>
    </location>
</feature>
<dbReference type="Gene3D" id="2.30.34.10">
    <property type="entry name" value="Leishmanolysin domain 4"/>
    <property type="match status" value="1"/>
</dbReference>
<comment type="caution">
    <text evidence="9">The sequence shown here is derived from an EMBL/GenBank/DDBJ whole genome shotgun (WGS) entry which is preliminary data.</text>
</comment>
<keyword evidence="4 7" id="KW-0378">Hydrolase</keyword>
<evidence type="ECO:0000256" key="5">
    <source>
        <dbReference type="ARBA" id="ARBA00022833"/>
    </source>
</evidence>
<dbReference type="InterPro" id="IPR001577">
    <property type="entry name" value="Peptidase_M8"/>
</dbReference>
<dbReference type="AlphaFoldDB" id="A0A422MXH6"/>
<dbReference type="GO" id="GO:0006508">
    <property type="term" value="P:proteolysis"/>
    <property type="evidence" value="ECO:0007669"/>
    <property type="project" value="UniProtKB-KW"/>
</dbReference>
<keyword evidence="3 7" id="KW-0479">Metal-binding</keyword>
<proteinExistence type="inferred from homology"/>
<sequence>MAPLGGAGLYTELTLGAFVDLGFYKANWAAAEPMAWGRNSGCELLRKKCAQLSLDKYPKMFCERSDLHLRCASNRYFSGRCTRSIVELSPGAAADSCPVIDPVLSVRDLNAVFAQGAHKAARPGDNPSSWCLDVDPTTVEGAKDEDNPVAAVHAEVKCLGSEVKLKGKKRSGEDWMSCTPGLITWNIPPFDTDKVMCPEYSEVCTISAIGSGVTPGVEWDGTEKEWRRTAPAEAPEPAPPVTGPAEVGPGIGHTNPPAIPPPPEGNNAGDGGGPGGSSGPGSGAPSTGQGLPAADPEGAQKPVPEEGGVAAPGAKDSEGVPPESSHGGGGGVSPPAGTPPAGGDAADRAGDGAATPAGPNGAGAAGKNDAPPPAHGDGTVAAAGPSLLLLLAAAAATAAAHC</sequence>
<dbReference type="PRINTS" id="PR00782">
    <property type="entry name" value="LSHMANOLYSIN"/>
</dbReference>
<dbReference type="EC" id="3.4.24.-" evidence="7"/>
<dbReference type="RefSeq" id="XP_029223720.1">
    <property type="nucleotide sequence ID" value="XM_029376165.1"/>
</dbReference>
<gene>
    <name evidence="9" type="ORF">Tco025E_09346</name>
</gene>
<accession>A0A422MXH6</accession>
<dbReference type="GO" id="GO:0007155">
    <property type="term" value="P:cell adhesion"/>
    <property type="evidence" value="ECO:0007669"/>
    <property type="project" value="InterPro"/>
</dbReference>
<dbReference type="EMBL" id="MKKU01001084">
    <property type="protein sequence ID" value="RNE97916.1"/>
    <property type="molecule type" value="Genomic_DNA"/>
</dbReference>
<evidence type="ECO:0000256" key="6">
    <source>
        <dbReference type="ARBA" id="ARBA00023049"/>
    </source>
</evidence>
<keyword evidence="2 7" id="KW-0645">Protease</keyword>
<evidence type="ECO:0000256" key="2">
    <source>
        <dbReference type="ARBA" id="ARBA00022670"/>
    </source>
</evidence>
<evidence type="ECO:0000256" key="4">
    <source>
        <dbReference type="ARBA" id="ARBA00022801"/>
    </source>
</evidence>
<dbReference type="Pfam" id="PF01457">
    <property type="entry name" value="Peptidase_M8"/>
    <property type="match status" value="1"/>
</dbReference>
<keyword evidence="5 7" id="KW-0862">Zinc</keyword>
<feature type="region of interest" description="Disordered" evidence="8">
    <location>
        <begin position="211"/>
        <end position="381"/>
    </location>
</feature>
<evidence type="ECO:0000313" key="10">
    <source>
        <dbReference type="Proteomes" id="UP000284403"/>
    </source>
</evidence>
<evidence type="ECO:0000256" key="7">
    <source>
        <dbReference type="RuleBase" id="RU366077"/>
    </source>
</evidence>
<dbReference type="Proteomes" id="UP000284403">
    <property type="component" value="Unassembled WGS sequence"/>
</dbReference>
<name>A0A422MXH6_9TRYP</name>
<dbReference type="GO" id="GO:0004222">
    <property type="term" value="F:metalloendopeptidase activity"/>
    <property type="evidence" value="ECO:0007669"/>
    <property type="project" value="UniProtKB-UniRule"/>
</dbReference>
<reference evidence="9 10" key="1">
    <citation type="journal article" date="2018" name="BMC Genomics">
        <title>Genomic comparison of Trypanosoma conorhini and Trypanosoma rangeli to Trypanosoma cruzi strains of high and low virulence.</title>
        <authorList>
            <person name="Bradwell K.R."/>
            <person name="Koparde V.N."/>
            <person name="Matveyev A.V."/>
            <person name="Serrano M.G."/>
            <person name="Alves J.M."/>
            <person name="Parikh H."/>
            <person name="Huang B."/>
            <person name="Lee V."/>
            <person name="Espinosa-Alvarez O."/>
            <person name="Ortiz P.A."/>
            <person name="Costa-Martins A.G."/>
            <person name="Teixeira M.M."/>
            <person name="Buck G.A."/>
        </authorList>
    </citation>
    <scope>NUCLEOTIDE SEQUENCE [LARGE SCALE GENOMIC DNA]</scope>
    <source>
        <strain evidence="9 10">025E</strain>
    </source>
</reference>
<evidence type="ECO:0000256" key="1">
    <source>
        <dbReference type="ARBA" id="ARBA00005860"/>
    </source>
</evidence>